<dbReference type="InterPro" id="IPR019734">
    <property type="entry name" value="TPR_rpt"/>
</dbReference>
<keyword evidence="1" id="KW-0802">TPR repeat</keyword>
<evidence type="ECO:0000313" key="2">
    <source>
        <dbReference type="EMBL" id="MBW4768315.1"/>
    </source>
</evidence>
<protein>
    <submittedName>
        <fullName evidence="2">Tetratricopeptide repeat protein</fullName>
    </submittedName>
</protein>
<dbReference type="Gene3D" id="1.25.40.10">
    <property type="entry name" value="Tetratricopeptide repeat domain"/>
    <property type="match status" value="1"/>
</dbReference>
<comment type="caution">
    <text evidence="2">The sequence shown here is derived from an EMBL/GenBank/DDBJ whole genome shotgun (WGS) entry which is preliminary data.</text>
</comment>
<evidence type="ECO:0000313" key="3">
    <source>
        <dbReference type="Proteomes" id="UP000788426"/>
    </source>
</evidence>
<dbReference type="PROSITE" id="PS50005">
    <property type="entry name" value="TPR"/>
    <property type="match status" value="1"/>
</dbReference>
<organism evidence="2 3">
    <name type="scientific">Hoylesella nanceiensis</name>
    <dbReference type="NCBI Taxonomy" id="425941"/>
    <lineage>
        <taxon>Bacteria</taxon>
        <taxon>Pseudomonadati</taxon>
        <taxon>Bacteroidota</taxon>
        <taxon>Bacteroidia</taxon>
        <taxon>Bacteroidales</taxon>
        <taxon>Prevotellaceae</taxon>
        <taxon>Hoylesella</taxon>
    </lineage>
</organism>
<dbReference type="SUPFAM" id="SSF48452">
    <property type="entry name" value="TPR-like"/>
    <property type="match status" value="1"/>
</dbReference>
<accession>A0ABS6Y9U5</accession>
<dbReference type="RefSeq" id="WP_025829749.1">
    <property type="nucleotide sequence ID" value="NZ_CALBAQ010000011.1"/>
</dbReference>
<proteinExistence type="predicted"/>
<feature type="repeat" description="TPR" evidence="1">
    <location>
        <begin position="3"/>
        <end position="36"/>
    </location>
</feature>
<name>A0ABS6Y9U5_9BACT</name>
<dbReference type="Pfam" id="PF00515">
    <property type="entry name" value="TPR_1"/>
    <property type="match status" value="1"/>
</dbReference>
<evidence type="ECO:0000256" key="1">
    <source>
        <dbReference type="PROSITE-ProRule" id="PRU00339"/>
    </source>
</evidence>
<reference evidence="2 3" key="1">
    <citation type="submission" date="2021-07" db="EMBL/GenBank/DDBJ databases">
        <title>Genomic diversity and antimicrobial resistance of Prevotella spp. isolated from chronic lung disease airways.</title>
        <authorList>
            <person name="Webb K.A."/>
            <person name="Olagoke O.S."/>
            <person name="Baird T."/>
            <person name="Neill J."/>
            <person name="Pham A."/>
            <person name="Wells T.J."/>
            <person name="Ramsay K.A."/>
            <person name="Bell S.C."/>
            <person name="Sarovich D.S."/>
            <person name="Price E.P."/>
        </authorList>
    </citation>
    <scope>NUCLEOTIDE SEQUENCE [LARGE SCALE GENOMIC DNA]</scope>
    <source>
        <strain evidence="2 3">SCHI0011.S.12</strain>
    </source>
</reference>
<dbReference type="Proteomes" id="UP000788426">
    <property type="component" value="Unassembled WGS sequence"/>
</dbReference>
<sequence>MNAQEFYDLGCLHQQKGNLQEALSCYMQAIELDPNSPAVEAKKILDSIFNFYCKDIYNP</sequence>
<dbReference type="InterPro" id="IPR011990">
    <property type="entry name" value="TPR-like_helical_dom_sf"/>
</dbReference>
<dbReference type="PROSITE" id="PS50293">
    <property type="entry name" value="TPR_REGION"/>
    <property type="match status" value="1"/>
</dbReference>
<dbReference type="SMART" id="SM00028">
    <property type="entry name" value="TPR"/>
    <property type="match status" value="1"/>
</dbReference>
<gene>
    <name evidence="2" type="ORF">KZO38_00835</name>
</gene>
<dbReference type="EMBL" id="JAHXCT010000001">
    <property type="protein sequence ID" value="MBW4768315.1"/>
    <property type="molecule type" value="Genomic_DNA"/>
</dbReference>
<keyword evidence="3" id="KW-1185">Reference proteome</keyword>